<evidence type="ECO:0000259" key="5">
    <source>
        <dbReference type="Pfam" id="PF00700"/>
    </source>
</evidence>
<name>A0ABM8FLB1_9BACT</name>
<dbReference type="PANTHER" id="PTHR42792:SF1">
    <property type="entry name" value="FLAGELLAR HOOK-ASSOCIATED PROTEIN 3"/>
    <property type="match status" value="1"/>
</dbReference>
<dbReference type="NCBIfam" id="TIGR02550">
    <property type="entry name" value="flagell_flgL"/>
    <property type="match status" value="1"/>
</dbReference>
<dbReference type="InterPro" id="IPR001029">
    <property type="entry name" value="Flagellin_N"/>
</dbReference>
<sequence length="578" mass="63566">MMRITQNNFFNTFVSDQQNIKEQLNRLNQQISSGMKIKYGYEDPSVFTDTLRLDYEEHTLTQAVDVATDAQNFANNTDSVMFQFTDALTRFKTLLIQAANSSNADSNYYAISNELKSLKEHLVNLGNSSINGRYLFSGSALDVKPLDEKGNYYGNGDSIKAVVGAEVEVPYNIPGEELFLGEDGNVSRKVTTNIPLARFDSQEPVTLDTTIEALTGNTDDYDFIIHGRKSDGAVFSDTVTLSSQKTVKDIMDAVANEYGSDLVNVGLVNGYINVTDKFQGSSLLDFHLFARSNTDPSNPTKRIEFIKSENVGADVYDRALFAKIDTSRFRANMPLTLVQDATNGTDAKKGEYAKTNTLLADLSTATSLEGKSVTLELNGTPTTIDIHDTTTIQNLLDTIDATINSPDARAVLDDQGRIVVENLNGSDTVTAFALYSDSTPPDLLFNTNDALTIDDPKHDLFAALDEAIEAVENGLLYPDGENLINPRNPGIENALARIDHVMEHVSKEHTKIGAMSNSLKYSVERSETLKINIQTLRSEVLDTDIGEATMKLNQLSLNFQAMLASIAKIQNISLVNYL</sequence>
<keyword evidence="7" id="KW-1185">Reference proteome</keyword>
<dbReference type="PANTHER" id="PTHR42792">
    <property type="entry name" value="FLAGELLIN"/>
    <property type="match status" value="1"/>
</dbReference>
<dbReference type="InterPro" id="IPR013384">
    <property type="entry name" value="Flagell_FlgL"/>
</dbReference>
<dbReference type="Proteomes" id="UP001321445">
    <property type="component" value="Chromosome"/>
</dbReference>
<evidence type="ECO:0000256" key="3">
    <source>
        <dbReference type="ARBA" id="ARBA00023143"/>
    </source>
</evidence>
<dbReference type="InterPro" id="IPR001492">
    <property type="entry name" value="Flagellin"/>
</dbReference>
<organism evidence="6 7">
    <name type="scientific">Hydrogenimonas cancrithermarum</name>
    <dbReference type="NCBI Taxonomy" id="2993563"/>
    <lineage>
        <taxon>Bacteria</taxon>
        <taxon>Pseudomonadati</taxon>
        <taxon>Campylobacterota</taxon>
        <taxon>Epsilonproteobacteria</taxon>
        <taxon>Campylobacterales</taxon>
        <taxon>Hydrogenimonadaceae</taxon>
        <taxon>Hydrogenimonas</taxon>
    </lineage>
</organism>
<evidence type="ECO:0000313" key="7">
    <source>
        <dbReference type="Proteomes" id="UP001321445"/>
    </source>
</evidence>
<evidence type="ECO:0008006" key="8">
    <source>
        <dbReference type="Google" id="ProtNLM"/>
    </source>
</evidence>
<dbReference type="Gene3D" id="1.20.1330.10">
    <property type="entry name" value="f41 fragment of flagellin, N-terminal domain"/>
    <property type="match status" value="2"/>
</dbReference>
<evidence type="ECO:0000256" key="2">
    <source>
        <dbReference type="ARBA" id="ARBA00005709"/>
    </source>
</evidence>
<dbReference type="Pfam" id="PF00700">
    <property type="entry name" value="Flagellin_C"/>
    <property type="match status" value="1"/>
</dbReference>
<evidence type="ECO:0000259" key="4">
    <source>
        <dbReference type="Pfam" id="PF00669"/>
    </source>
</evidence>
<dbReference type="SUPFAM" id="SSF64518">
    <property type="entry name" value="Phase 1 flagellin"/>
    <property type="match status" value="1"/>
</dbReference>
<proteinExistence type="inferred from homology"/>
<gene>
    <name evidence="6" type="ORF">HCR_04930</name>
</gene>
<dbReference type="Pfam" id="PF00669">
    <property type="entry name" value="Flagellin_N"/>
    <property type="match status" value="1"/>
</dbReference>
<comment type="subcellular location">
    <subcellularLocation>
        <location evidence="1">Bacterial flagellum</location>
    </subcellularLocation>
</comment>
<dbReference type="InterPro" id="IPR046358">
    <property type="entry name" value="Flagellin_C"/>
</dbReference>
<evidence type="ECO:0000256" key="1">
    <source>
        <dbReference type="ARBA" id="ARBA00004365"/>
    </source>
</evidence>
<dbReference type="EMBL" id="AP027370">
    <property type="protein sequence ID" value="BDY12181.1"/>
    <property type="molecule type" value="Genomic_DNA"/>
</dbReference>
<feature type="domain" description="Flagellin C-terminal" evidence="5">
    <location>
        <begin position="496"/>
        <end position="578"/>
    </location>
</feature>
<dbReference type="RefSeq" id="WP_286337384.1">
    <property type="nucleotide sequence ID" value="NZ_AP027370.1"/>
</dbReference>
<feature type="domain" description="Flagellin N-terminal" evidence="4">
    <location>
        <begin position="13"/>
        <end position="139"/>
    </location>
</feature>
<comment type="similarity">
    <text evidence="2">Belongs to the bacterial flagellin family.</text>
</comment>
<reference evidence="6 7" key="1">
    <citation type="submission" date="2023-03" db="EMBL/GenBank/DDBJ databases">
        <title>Description of Hydrogenimonas sp. ISO32.</title>
        <authorList>
            <person name="Mino S."/>
            <person name="Fukazawa S."/>
            <person name="Sawabe T."/>
        </authorList>
    </citation>
    <scope>NUCLEOTIDE SEQUENCE [LARGE SCALE GENOMIC DNA]</scope>
    <source>
        <strain evidence="6 7">ISO32</strain>
    </source>
</reference>
<protein>
    <recommendedName>
        <fullName evidence="8">Flagellin</fullName>
    </recommendedName>
</protein>
<accession>A0ABM8FLB1</accession>
<keyword evidence="3" id="KW-0975">Bacterial flagellum</keyword>
<evidence type="ECO:0000313" key="6">
    <source>
        <dbReference type="EMBL" id="BDY12181.1"/>
    </source>
</evidence>